<feature type="compositionally biased region" description="Basic and acidic residues" evidence="1">
    <location>
        <begin position="1"/>
        <end position="12"/>
    </location>
</feature>
<evidence type="ECO:0000313" key="3">
    <source>
        <dbReference type="Proteomes" id="UP000282613"/>
    </source>
</evidence>
<feature type="region of interest" description="Disordered" evidence="1">
    <location>
        <begin position="1"/>
        <end position="42"/>
    </location>
</feature>
<name>A0A0R3WC57_TAEAS</name>
<keyword evidence="3" id="KW-1185">Reference proteome</keyword>
<dbReference type="WBParaSite" id="TASK_0000826701-mRNA-1">
    <property type="protein sequence ID" value="TASK_0000826701-mRNA-1"/>
    <property type="gene ID" value="TASK_0000826701"/>
</dbReference>
<protein>
    <submittedName>
        <fullName evidence="4">Myelin basic protein</fullName>
    </submittedName>
</protein>
<reference evidence="2 3" key="2">
    <citation type="submission" date="2018-11" db="EMBL/GenBank/DDBJ databases">
        <authorList>
            <consortium name="Pathogen Informatics"/>
        </authorList>
    </citation>
    <scope>NUCLEOTIDE SEQUENCE [LARGE SCALE GENOMIC DNA]</scope>
</reference>
<evidence type="ECO:0000313" key="4">
    <source>
        <dbReference type="WBParaSite" id="TASK_0000826701-mRNA-1"/>
    </source>
</evidence>
<dbReference type="Proteomes" id="UP000282613">
    <property type="component" value="Unassembled WGS sequence"/>
</dbReference>
<gene>
    <name evidence="2" type="ORF">TASK_LOCUS8268</name>
</gene>
<reference evidence="4" key="1">
    <citation type="submission" date="2017-02" db="UniProtKB">
        <authorList>
            <consortium name="WormBaseParasite"/>
        </authorList>
    </citation>
    <scope>IDENTIFICATION</scope>
</reference>
<evidence type="ECO:0000313" key="2">
    <source>
        <dbReference type="EMBL" id="VDK39894.1"/>
    </source>
</evidence>
<dbReference type="AlphaFoldDB" id="A0A0R3WC57"/>
<evidence type="ECO:0000256" key="1">
    <source>
        <dbReference type="SAM" id="MobiDB-lite"/>
    </source>
</evidence>
<proteinExistence type="predicted"/>
<sequence>MQGLWNRKDAHDTWAPTRQWTGRKNKSHFGRTAEGFYQRGTT</sequence>
<organism evidence="4">
    <name type="scientific">Taenia asiatica</name>
    <name type="common">Asian tapeworm</name>
    <dbReference type="NCBI Taxonomy" id="60517"/>
    <lineage>
        <taxon>Eukaryota</taxon>
        <taxon>Metazoa</taxon>
        <taxon>Spiralia</taxon>
        <taxon>Lophotrochozoa</taxon>
        <taxon>Platyhelminthes</taxon>
        <taxon>Cestoda</taxon>
        <taxon>Eucestoda</taxon>
        <taxon>Cyclophyllidea</taxon>
        <taxon>Taeniidae</taxon>
        <taxon>Taenia</taxon>
    </lineage>
</organism>
<accession>A0A0R3WC57</accession>
<dbReference type="EMBL" id="UYRS01018760">
    <property type="protein sequence ID" value="VDK39894.1"/>
    <property type="molecule type" value="Genomic_DNA"/>
</dbReference>